<feature type="transmembrane region" description="Helical" evidence="1">
    <location>
        <begin position="83"/>
        <end position="106"/>
    </location>
</feature>
<keyword evidence="3" id="KW-1185">Reference proteome</keyword>
<accession>A0A4R2I9J1</accession>
<dbReference type="RefSeq" id="WP_131996820.1">
    <property type="nucleotide sequence ID" value="NZ_SLWQ01000004.1"/>
</dbReference>
<organism evidence="2 3">
    <name type="scientific">Dokdonella fugitiva</name>
    <dbReference type="NCBI Taxonomy" id="328517"/>
    <lineage>
        <taxon>Bacteria</taxon>
        <taxon>Pseudomonadati</taxon>
        <taxon>Pseudomonadota</taxon>
        <taxon>Gammaproteobacteria</taxon>
        <taxon>Lysobacterales</taxon>
        <taxon>Rhodanobacteraceae</taxon>
        <taxon>Dokdonella</taxon>
    </lineage>
</organism>
<proteinExistence type="predicted"/>
<feature type="transmembrane region" description="Helical" evidence="1">
    <location>
        <begin position="6"/>
        <end position="28"/>
    </location>
</feature>
<dbReference type="AlphaFoldDB" id="A0A4R2I9J1"/>
<keyword evidence="1" id="KW-1133">Transmembrane helix</keyword>
<reference evidence="2 3" key="1">
    <citation type="journal article" date="2015" name="Stand. Genomic Sci.">
        <title>Genomic Encyclopedia of Bacterial and Archaeal Type Strains, Phase III: the genomes of soil and plant-associated and newly described type strains.</title>
        <authorList>
            <person name="Whitman W.B."/>
            <person name="Woyke T."/>
            <person name="Klenk H.P."/>
            <person name="Zhou Y."/>
            <person name="Lilburn T.G."/>
            <person name="Beck B.J."/>
            <person name="De Vos P."/>
            <person name="Vandamme P."/>
            <person name="Eisen J.A."/>
            <person name="Garrity G."/>
            <person name="Hugenholtz P."/>
            <person name="Kyrpides N.C."/>
        </authorList>
    </citation>
    <scope>NUCLEOTIDE SEQUENCE [LARGE SCALE GENOMIC DNA]</scope>
    <source>
        <strain evidence="2 3">A3</strain>
    </source>
</reference>
<comment type="caution">
    <text evidence="2">The sequence shown here is derived from an EMBL/GenBank/DDBJ whole genome shotgun (WGS) entry which is preliminary data.</text>
</comment>
<dbReference type="Proteomes" id="UP000294862">
    <property type="component" value="Unassembled WGS sequence"/>
</dbReference>
<evidence type="ECO:0000313" key="3">
    <source>
        <dbReference type="Proteomes" id="UP000294862"/>
    </source>
</evidence>
<name>A0A4R2I9J1_9GAMM</name>
<feature type="transmembrane region" description="Helical" evidence="1">
    <location>
        <begin position="40"/>
        <end position="63"/>
    </location>
</feature>
<dbReference type="EMBL" id="SLWQ01000004">
    <property type="protein sequence ID" value="TCO40686.1"/>
    <property type="molecule type" value="Genomic_DNA"/>
</dbReference>
<keyword evidence="1" id="KW-0472">Membrane</keyword>
<protein>
    <submittedName>
        <fullName evidence="2">Uncharacterized protein</fullName>
    </submittedName>
</protein>
<evidence type="ECO:0000313" key="2">
    <source>
        <dbReference type="EMBL" id="TCO40686.1"/>
    </source>
</evidence>
<evidence type="ECO:0000256" key="1">
    <source>
        <dbReference type="SAM" id="Phobius"/>
    </source>
</evidence>
<sequence length="117" mass="11453">MIVGPVAVALAGAAAGVACCSAWMIAAGRDGALEAPALRSAAAMLAFLAVVTAWVQFGLGGLFGGSLETMLSLDIDAFAGRRIVPLFGMWACLAAALEAAAGAAVLRCAGADAVRSG</sequence>
<keyword evidence="1" id="KW-0812">Transmembrane</keyword>
<gene>
    <name evidence="2" type="ORF">EV148_10447</name>
</gene>